<feature type="signal peptide" evidence="1">
    <location>
        <begin position="1"/>
        <end position="17"/>
    </location>
</feature>
<dbReference type="Proteomes" id="UP000654922">
    <property type="component" value="Unassembled WGS sequence"/>
</dbReference>
<proteinExistence type="predicted"/>
<dbReference type="EMBL" id="JACBAE010001144">
    <property type="protein sequence ID" value="KAF7172324.1"/>
    <property type="molecule type" value="Genomic_DNA"/>
</dbReference>
<evidence type="ECO:0000313" key="4">
    <source>
        <dbReference type="Proteomes" id="UP000641853"/>
    </source>
</evidence>
<dbReference type="AlphaFoldDB" id="A0A8H6QGZ4"/>
<organism evidence="2 5">
    <name type="scientific">Aspergillus felis</name>
    <dbReference type="NCBI Taxonomy" id="1287682"/>
    <lineage>
        <taxon>Eukaryota</taxon>
        <taxon>Fungi</taxon>
        <taxon>Dikarya</taxon>
        <taxon>Ascomycota</taxon>
        <taxon>Pezizomycotina</taxon>
        <taxon>Eurotiomycetes</taxon>
        <taxon>Eurotiomycetidae</taxon>
        <taxon>Eurotiales</taxon>
        <taxon>Aspergillaceae</taxon>
        <taxon>Aspergillus</taxon>
        <taxon>Aspergillus subgen. Fumigati</taxon>
    </lineage>
</organism>
<evidence type="ECO:0000256" key="1">
    <source>
        <dbReference type="SAM" id="SignalP"/>
    </source>
</evidence>
<dbReference type="OrthoDB" id="4483086at2759"/>
<keyword evidence="4" id="KW-1185">Reference proteome</keyword>
<evidence type="ECO:0000313" key="2">
    <source>
        <dbReference type="EMBL" id="KAF7172324.1"/>
    </source>
</evidence>
<feature type="chain" id="PRO_5035102107" evidence="1">
    <location>
        <begin position="18"/>
        <end position="87"/>
    </location>
</feature>
<evidence type="ECO:0000313" key="5">
    <source>
        <dbReference type="Proteomes" id="UP000654922"/>
    </source>
</evidence>
<comment type="caution">
    <text evidence="2">The sequence shown here is derived from an EMBL/GenBank/DDBJ whole genome shotgun (WGS) entry which is preliminary data.</text>
</comment>
<gene>
    <name evidence="2" type="ORF">CNMCM5623_004551</name>
    <name evidence="3" type="ORF">CNMCM7691_003494</name>
</gene>
<dbReference type="Proteomes" id="UP000641853">
    <property type="component" value="Unassembled WGS sequence"/>
</dbReference>
<reference evidence="2" key="1">
    <citation type="submission" date="2020-06" db="EMBL/GenBank/DDBJ databases">
        <title>Draft genome sequences of strains closely related to Aspergillus parafelis and Aspergillus hiratsukae.</title>
        <authorList>
            <person name="Dos Santos R.A.C."/>
            <person name="Rivero-Menendez O."/>
            <person name="Steenwyk J.L."/>
            <person name="Mead M.E."/>
            <person name="Goldman G.H."/>
            <person name="Alastruey-Izquierdo A."/>
            <person name="Rokas A."/>
        </authorList>
    </citation>
    <scope>NUCLEOTIDE SEQUENCE</scope>
    <source>
        <strain evidence="2">CNM-CM5623</strain>
        <strain evidence="3">CNM-CM7691</strain>
    </source>
</reference>
<protein>
    <submittedName>
        <fullName evidence="2">Uncharacterized protein</fullName>
    </submittedName>
</protein>
<accession>A0A8H6QGZ4</accession>
<evidence type="ECO:0000313" key="3">
    <source>
        <dbReference type="EMBL" id="KAF7174808.1"/>
    </source>
</evidence>
<sequence>MQISSLVSLTLLSTTLASSAVIHSDFAKRKSVDCQKIQVALSEADAYYRGRLSGYYGQAYITFANNLHAFENLGSRTIRQCYDMASP</sequence>
<dbReference type="EMBL" id="JACBAG010001927">
    <property type="protein sequence ID" value="KAF7174808.1"/>
    <property type="molecule type" value="Genomic_DNA"/>
</dbReference>
<name>A0A8H6QGZ4_9EURO</name>
<keyword evidence="1" id="KW-0732">Signal</keyword>